<dbReference type="EMBL" id="CP016793">
    <property type="protein sequence ID" value="ANZ35116.1"/>
    <property type="molecule type" value="Genomic_DNA"/>
</dbReference>
<evidence type="ECO:0008006" key="10">
    <source>
        <dbReference type="Google" id="ProtNLM"/>
    </source>
</evidence>
<evidence type="ECO:0000256" key="1">
    <source>
        <dbReference type="ARBA" id="ARBA00010617"/>
    </source>
</evidence>
<dbReference type="InterPro" id="IPR036396">
    <property type="entry name" value="Cyt_P450_sf"/>
</dbReference>
<dbReference type="PANTHER" id="PTHR46696:SF1">
    <property type="entry name" value="CYTOCHROME P450 YJIB-RELATED"/>
    <property type="match status" value="1"/>
</dbReference>
<evidence type="ECO:0000313" key="8">
    <source>
        <dbReference type="EMBL" id="ANZ35116.1"/>
    </source>
</evidence>
<evidence type="ECO:0000313" key="9">
    <source>
        <dbReference type="Proteomes" id="UP000093053"/>
    </source>
</evidence>
<sequence>MLPLELDEEFPFTGSSYRGPDPKYAELRAECPVAKVRTNTGTPTWVITKYEDVRAGLADPRLSRALTCVEGAPQVGGAMTTTPEMIISLDGSEHSRLRKLVMGAFTVRKVEAMRAGVQKVCDELLDAVELRGGPVDLVEALCVPLPLTIIGDLLGVPTEDLKIFETDARAFATFDENDPEAPMRAFGRLAGYVMGLIAQKREKPGQDMLSDLISARDNDDKLSEQELVTFAFTLIGAGFDTAANQISNSVLALLHDHPDTWQRLVADPALIPAAVEELLRHVNLFATDTTGFHRIAAEDLELGGQKISAGDAVFFVLSSANRDADVFENPDVLDIDRAANPHIAFGHGVHYCLGKQLGRMEMAIAIEGLTRRFPDLRLAVPYEDLRWHQGEINHSLVTFPVTWGQPVSDHSGRES</sequence>
<proteinExistence type="inferred from homology"/>
<keyword evidence="5 7" id="KW-0408">Iron</keyword>
<dbReference type="GO" id="GO:0020037">
    <property type="term" value="F:heme binding"/>
    <property type="evidence" value="ECO:0007669"/>
    <property type="project" value="InterPro"/>
</dbReference>
<evidence type="ECO:0000256" key="3">
    <source>
        <dbReference type="ARBA" id="ARBA00022723"/>
    </source>
</evidence>
<dbReference type="Proteomes" id="UP000093053">
    <property type="component" value="Chromosome"/>
</dbReference>
<dbReference type="GO" id="GO:0005506">
    <property type="term" value="F:iron ion binding"/>
    <property type="evidence" value="ECO:0007669"/>
    <property type="project" value="InterPro"/>
</dbReference>
<dbReference type="Gene3D" id="1.10.630.10">
    <property type="entry name" value="Cytochrome P450"/>
    <property type="match status" value="1"/>
</dbReference>
<accession>A0A1B2HBQ5</accession>
<dbReference type="PRINTS" id="PR00359">
    <property type="entry name" value="BP450"/>
</dbReference>
<gene>
    <name evidence="8" type="ORF">BBK82_02560</name>
</gene>
<dbReference type="InterPro" id="IPR002397">
    <property type="entry name" value="Cyt_P450_B"/>
</dbReference>
<evidence type="ECO:0000256" key="5">
    <source>
        <dbReference type="ARBA" id="ARBA00023004"/>
    </source>
</evidence>
<dbReference type="RefSeq" id="WP_065913534.1">
    <property type="nucleotide sequence ID" value="NZ_CP016793.1"/>
</dbReference>
<dbReference type="AlphaFoldDB" id="A0A1B2HBQ5"/>
<dbReference type="KEGG" id="led:BBK82_02560"/>
<organism evidence="8 9">
    <name type="scientific">Lentzea guizhouensis</name>
    <dbReference type="NCBI Taxonomy" id="1586287"/>
    <lineage>
        <taxon>Bacteria</taxon>
        <taxon>Bacillati</taxon>
        <taxon>Actinomycetota</taxon>
        <taxon>Actinomycetes</taxon>
        <taxon>Pseudonocardiales</taxon>
        <taxon>Pseudonocardiaceae</taxon>
        <taxon>Lentzea</taxon>
    </lineage>
</organism>
<name>A0A1B2HBQ5_9PSEU</name>
<keyword evidence="9" id="KW-1185">Reference proteome</keyword>
<dbReference type="InterPro" id="IPR017972">
    <property type="entry name" value="Cyt_P450_CS"/>
</dbReference>
<dbReference type="PRINTS" id="PR00385">
    <property type="entry name" value="P450"/>
</dbReference>
<dbReference type="STRING" id="1586287.BBK82_02560"/>
<dbReference type="OrthoDB" id="3218463at2"/>
<keyword evidence="4 7" id="KW-0560">Oxidoreductase</keyword>
<protein>
    <recommendedName>
        <fullName evidence="10">Cytochrome</fullName>
    </recommendedName>
</protein>
<dbReference type="Pfam" id="PF00067">
    <property type="entry name" value="p450"/>
    <property type="match status" value="1"/>
</dbReference>
<dbReference type="SUPFAM" id="SSF48264">
    <property type="entry name" value="Cytochrome P450"/>
    <property type="match status" value="1"/>
</dbReference>
<dbReference type="PROSITE" id="PS00086">
    <property type="entry name" value="CYTOCHROME_P450"/>
    <property type="match status" value="1"/>
</dbReference>
<dbReference type="GO" id="GO:0004497">
    <property type="term" value="F:monooxygenase activity"/>
    <property type="evidence" value="ECO:0007669"/>
    <property type="project" value="UniProtKB-KW"/>
</dbReference>
<evidence type="ECO:0000256" key="6">
    <source>
        <dbReference type="ARBA" id="ARBA00023033"/>
    </source>
</evidence>
<evidence type="ECO:0000256" key="7">
    <source>
        <dbReference type="RuleBase" id="RU000461"/>
    </source>
</evidence>
<keyword evidence="6 7" id="KW-0503">Monooxygenase</keyword>
<dbReference type="GO" id="GO:0016705">
    <property type="term" value="F:oxidoreductase activity, acting on paired donors, with incorporation or reduction of molecular oxygen"/>
    <property type="evidence" value="ECO:0007669"/>
    <property type="project" value="InterPro"/>
</dbReference>
<comment type="similarity">
    <text evidence="1 7">Belongs to the cytochrome P450 family.</text>
</comment>
<dbReference type="PANTHER" id="PTHR46696">
    <property type="entry name" value="P450, PUTATIVE (EUROFUNG)-RELATED"/>
    <property type="match status" value="1"/>
</dbReference>
<evidence type="ECO:0000256" key="4">
    <source>
        <dbReference type="ARBA" id="ARBA00023002"/>
    </source>
</evidence>
<evidence type="ECO:0000256" key="2">
    <source>
        <dbReference type="ARBA" id="ARBA00022617"/>
    </source>
</evidence>
<keyword evidence="2 7" id="KW-0349">Heme</keyword>
<dbReference type="CDD" id="cd11031">
    <property type="entry name" value="Cyp158A-like"/>
    <property type="match status" value="1"/>
</dbReference>
<dbReference type="FunFam" id="1.10.630.10:FF:000018">
    <property type="entry name" value="Cytochrome P450 monooxygenase"/>
    <property type="match status" value="1"/>
</dbReference>
<reference evidence="8 9" key="1">
    <citation type="submission" date="2016-07" db="EMBL/GenBank/DDBJ databases">
        <title>Complete genome sequence of the Lentzea guizhouensis DHS C013.</title>
        <authorList>
            <person name="Cao C."/>
        </authorList>
    </citation>
    <scope>NUCLEOTIDE SEQUENCE [LARGE SCALE GENOMIC DNA]</scope>
    <source>
        <strain evidence="8 9">DHS C013</strain>
    </source>
</reference>
<dbReference type="InterPro" id="IPR001128">
    <property type="entry name" value="Cyt_P450"/>
</dbReference>
<keyword evidence="3 7" id="KW-0479">Metal-binding</keyword>